<sequence length="300" mass="31186">MGGSPKDGHMHDGPSHEEALRRRLRDAAAAHQPDRARMLARVERGMAAATDPSARSAARRERRGAAPWLRVVGATAAVASAVALGGYGVASAVRDAEPGPRTVATSPDARPDRTTPAPSPSGHPSASSTRRPGEQPATGGTSPTERDSAPPAGGTRSSESAGSAGDGPRTVPAAELLWADGAVDADDNAFWSQSTVTVKAREPLTALTVEMRLSAAGHPADTGNWRSLPAEDFDVTVRPQDDGGLLYRWTLKPGRTVPAGEHVFAAQYGHDAGERNARGDACSVRAGTQDRQAEWAGDFA</sequence>
<feature type="compositionally biased region" description="Low complexity" evidence="1">
    <location>
        <begin position="47"/>
        <end position="56"/>
    </location>
</feature>
<evidence type="ECO:0000313" key="3">
    <source>
        <dbReference type="Proteomes" id="UP000199155"/>
    </source>
</evidence>
<reference evidence="2 3" key="1">
    <citation type="submission" date="2016-10" db="EMBL/GenBank/DDBJ databases">
        <authorList>
            <person name="de Groot N.N."/>
        </authorList>
    </citation>
    <scope>NUCLEOTIDE SEQUENCE [LARGE SCALE GENOMIC DNA]</scope>
    <source>
        <strain evidence="2 3">CGMCC 4.5727</strain>
    </source>
</reference>
<proteinExistence type="predicted"/>
<gene>
    <name evidence="2" type="ORF">SAMN05421806_105380</name>
</gene>
<dbReference type="AlphaFoldDB" id="A0A1G9A830"/>
<feature type="region of interest" description="Disordered" evidence="1">
    <location>
        <begin position="96"/>
        <end position="170"/>
    </location>
</feature>
<protein>
    <submittedName>
        <fullName evidence="2">Uncharacterized protein</fullName>
    </submittedName>
</protein>
<evidence type="ECO:0000313" key="2">
    <source>
        <dbReference type="EMBL" id="SDK22610.1"/>
    </source>
</evidence>
<keyword evidence="3" id="KW-1185">Reference proteome</keyword>
<dbReference type="EMBL" id="FNFF01000005">
    <property type="protein sequence ID" value="SDK22610.1"/>
    <property type="molecule type" value="Genomic_DNA"/>
</dbReference>
<dbReference type="Proteomes" id="UP000199155">
    <property type="component" value="Unassembled WGS sequence"/>
</dbReference>
<dbReference type="STRING" id="417292.SAMN05421806_105380"/>
<organism evidence="2 3">
    <name type="scientific">Streptomyces indicus</name>
    <dbReference type="NCBI Taxonomy" id="417292"/>
    <lineage>
        <taxon>Bacteria</taxon>
        <taxon>Bacillati</taxon>
        <taxon>Actinomycetota</taxon>
        <taxon>Actinomycetes</taxon>
        <taxon>Kitasatosporales</taxon>
        <taxon>Streptomycetaceae</taxon>
        <taxon>Streptomyces</taxon>
    </lineage>
</organism>
<evidence type="ECO:0000256" key="1">
    <source>
        <dbReference type="SAM" id="MobiDB-lite"/>
    </source>
</evidence>
<feature type="region of interest" description="Disordered" evidence="1">
    <location>
        <begin position="1"/>
        <end position="70"/>
    </location>
</feature>
<name>A0A1G9A830_9ACTN</name>
<feature type="compositionally biased region" description="Basic and acidic residues" evidence="1">
    <location>
        <begin position="1"/>
        <end position="44"/>
    </location>
</feature>
<accession>A0A1G9A830</accession>